<dbReference type="GO" id="GO:0004150">
    <property type="term" value="F:dihydroneopterin aldolase activity"/>
    <property type="evidence" value="ECO:0007669"/>
    <property type="project" value="UniProtKB-EC"/>
</dbReference>
<gene>
    <name evidence="9" type="ORF">MNBD_IGNAVI01-899</name>
</gene>
<dbReference type="NCBIfam" id="TIGR00525">
    <property type="entry name" value="folB"/>
    <property type="match status" value="1"/>
</dbReference>
<dbReference type="PANTHER" id="PTHR42844">
    <property type="entry name" value="DIHYDRONEOPTERIN ALDOLASE 1-RELATED"/>
    <property type="match status" value="1"/>
</dbReference>
<dbReference type="InterPro" id="IPR006156">
    <property type="entry name" value="Dihydroneopterin_aldolase"/>
</dbReference>
<dbReference type="EC" id="4.1.2.25" evidence="4"/>
<dbReference type="InterPro" id="IPR043133">
    <property type="entry name" value="GTP-CH-I_C/QueF"/>
</dbReference>
<evidence type="ECO:0000256" key="2">
    <source>
        <dbReference type="ARBA" id="ARBA00005013"/>
    </source>
</evidence>
<dbReference type="GO" id="GO:0005737">
    <property type="term" value="C:cytoplasm"/>
    <property type="evidence" value="ECO:0007669"/>
    <property type="project" value="TreeGrafter"/>
</dbReference>
<evidence type="ECO:0000256" key="4">
    <source>
        <dbReference type="ARBA" id="ARBA00013043"/>
    </source>
</evidence>
<keyword evidence="6 9" id="KW-0456">Lyase</keyword>
<evidence type="ECO:0000256" key="6">
    <source>
        <dbReference type="ARBA" id="ARBA00023239"/>
    </source>
</evidence>
<evidence type="ECO:0000256" key="7">
    <source>
        <dbReference type="ARBA" id="ARBA00032903"/>
    </source>
</evidence>
<protein>
    <recommendedName>
        <fullName evidence="4">dihydroneopterin aldolase</fullName>
        <ecNumber evidence="4">4.1.2.25</ecNumber>
    </recommendedName>
    <alternativeName>
        <fullName evidence="7">7,8-dihydroneopterin aldolase</fullName>
    </alternativeName>
</protein>
<evidence type="ECO:0000256" key="5">
    <source>
        <dbReference type="ARBA" id="ARBA00022909"/>
    </source>
</evidence>
<dbReference type="AlphaFoldDB" id="A0A3B1C3H4"/>
<comment type="pathway">
    <text evidence="2">Cofactor biosynthesis; tetrahydrofolate biosynthesis; 2-amino-4-hydroxy-6-hydroxymethyl-7,8-dihydropteridine diphosphate from 7,8-dihydroneopterin triphosphate: step 3/4.</text>
</comment>
<sequence length="122" mass="14269">MSNYIRIKNAQFYAYHGAMQEEQNIGGKFEVDVDIKTDFSEAVKNDELQFTINYHKVYKFINEIVHRENFYLIETLAARIASELLASFEQIQELTIRVRKRSVPVGGMLDYVEAEVTKVRNE</sequence>
<comment type="catalytic activity">
    <reaction evidence="1">
        <text>7,8-dihydroneopterin = 6-hydroxymethyl-7,8-dihydropterin + glycolaldehyde</text>
        <dbReference type="Rhea" id="RHEA:10540"/>
        <dbReference type="ChEBI" id="CHEBI:17001"/>
        <dbReference type="ChEBI" id="CHEBI:17071"/>
        <dbReference type="ChEBI" id="CHEBI:44841"/>
        <dbReference type="EC" id="4.1.2.25"/>
    </reaction>
</comment>
<dbReference type="Gene3D" id="3.30.1130.10">
    <property type="match status" value="1"/>
</dbReference>
<evidence type="ECO:0000313" key="9">
    <source>
        <dbReference type="EMBL" id="VAX21261.1"/>
    </source>
</evidence>
<feature type="domain" description="Dihydroneopterin aldolase/epimerase" evidence="8">
    <location>
        <begin position="5"/>
        <end position="118"/>
    </location>
</feature>
<dbReference type="SUPFAM" id="SSF55620">
    <property type="entry name" value="Tetrahydrobiopterin biosynthesis enzymes-like"/>
    <property type="match status" value="1"/>
</dbReference>
<dbReference type="Pfam" id="PF02152">
    <property type="entry name" value="FolB"/>
    <property type="match status" value="1"/>
</dbReference>
<dbReference type="InterPro" id="IPR006157">
    <property type="entry name" value="FolB_dom"/>
</dbReference>
<comment type="similarity">
    <text evidence="3">Belongs to the DHNA family.</text>
</comment>
<organism evidence="9">
    <name type="scientific">hydrothermal vent metagenome</name>
    <dbReference type="NCBI Taxonomy" id="652676"/>
    <lineage>
        <taxon>unclassified sequences</taxon>
        <taxon>metagenomes</taxon>
        <taxon>ecological metagenomes</taxon>
    </lineage>
</organism>
<reference evidence="9" key="1">
    <citation type="submission" date="2018-06" db="EMBL/GenBank/DDBJ databases">
        <authorList>
            <person name="Zhirakovskaya E."/>
        </authorList>
    </citation>
    <scope>NUCLEOTIDE SEQUENCE</scope>
</reference>
<dbReference type="GO" id="GO:0046656">
    <property type="term" value="P:folic acid biosynthetic process"/>
    <property type="evidence" value="ECO:0007669"/>
    <property type="project" value="UniProtKB-KW"/>
</dbReference>
<dbReference type="NCBIfam" id="TIGR00526">
    <property type="entry name" value="folB_dom"/>
    <property type="match status" value="1"/>
</dbReference>
<accession>A0A3B1C3H4</accession>
<dbReference type="PANTHER" id="PTHR42844:SF1">
    <property type="entry name" value="DIHYDRONEOPTERIN ALDOLASE 1-RELATED"/>
    <property type="match status" value="1"/>
</dbReference>
<name>A0A3B1C3H4_9ZZZZ</name>
<dbReference type="SMART" id="SM00905">
    <property type="entry name" value="FolB"/>
    <property type="match status" value="1"/>
</dbReference>
<evidence type="ECO:0000256" key="3">
    <source>
        <dbReference type="ARBA" id="ARBA00005708"/>
    </source>
</evidence>
<dbReference type="EMBL" id="UOGD01000192">
    <property type="protein sequence ID" value="VAX21261.1"/>
    <property type="molecule type" value="Genomic_DNA"/>
</dbReference>
<evidence type="ECO:0000256" key="1">
    <source>
        <dbReference type="ARBA" id="ARBA00001353"/>
    </source>
</evidence>
<proteinExistence type="inferred from homology"/>
<evidence type="ECO:0000259" key="8">
    <source>
        <dbReference type="SMART" id="SM00905"/>
    </source>
</evidence>
<keyword evidence="5" id="KW-0289">Folate biosynthesis</keyword>